<evidence type="ECO:0000313" key="3">
    <source>
        <dbReference type="EMBL" id="KRK49359.1"/>
    </source>
</evidence>
<dbReference type="SUPFAM" id="SSF102405">
    <property type="entry name" value="MCP/YpsA-like"/>
    <property type="match status" value="1"/>
</dbReference>
<dbReference type="PATRIC" id="fig|1302272.5.peg.280"/>
<dbReference type="InterPro" id="IPR057666">
    <property type="entry name" value="DrpA_SLOG"/>
</dbReference>
<dbReference type="GO" id="GO:0009294">
    <property type="term" value="P:DNA-mediated transformation"/>
    <property type="evidence" value="ECO:0007669"/>
    <property type="project" value="InterPro"/>
</dbReference>
<evidence type="ECO:0000313" key="4">
    <source>
        <dbReference type="Proteomes" id="UP000050911"/>
    </source>
</evidence>
<dbReference type="STRING" id="1302272.FC96_GL000283"/>
<protein>
    <submittedName>
        <fullName evidence="3">DNA protecting protein DprA</fullName>
    </submittedName>
</protein>
<evidence type="ECO:0000256" key="1">
    <source>
        <dbReference type="ARBA" id="ARBA00006525"/>
    </source>
</evidence>
<dbReference type="AlphaFoldDB" id="A0A0R1HSG7"/>
<comment type="similarity">
    <text evidence="1">Belongs to the DprA/Smf family.</text>
</comment>
<organism evidence="3 4">
    <name type="scientific">Secundilactobacillus kimchicus JCM 15530</name>
    <dbReference type="NCBI Taxonomy" id="1302272"/>
    <lineage>
        <taxon>Bacteria</taxon>
        <taxon>Bacillati</taxon>
        <taxon>Bacillota</taxon>
        <taxon>Bacilli</taxon>
        <taxon>Lactobacillales</taxon>
        <taxon>Lactobacillaceae</taxon>
        <taxon>Secundilactobacillus</taxon>
    </lineage>
</organism>
<dbReference type="RefSeq" id="WP_056941723.1">
    <property type="nucleotide sequence ID" value="NZ_AZCX01000001.1"/>
</dbReference>
<accession>A0A0R1HSG7</accession>
<gene>
    <name evidence="3" type="ORF">FC96_GL000283</name>
</gene>
<dbReference type="Proteomes" id="UP000050911">
    <property type="component" value="Unassembled WGS sequence"/>
</dbReference>
<evidence type="ECO:0000259" key="2">
    <source>
        <dbReference type="Pfam" id="PF02481"/>
    </source>
</evidence>
<feature type="domain" description="Smf/DprA SLOG" evidence="2">
    <location>
        <begin position="78"/>
        <end position="286"/>
    </location>
</feature>
<proteinExistence type="inferred from homology"/>
<dbReference type="InterPro" id="IPR003488">
    <property type="entry name" value="DprA"/>
</dbReference>
<sequence length="291" mass="32086">MDVRNFLKRLKLATGIGIKGETLVYEWIQAHPGEFKHLSADRIASIAQLGKTRTAFCQDFISDDLNQRIERHADLGWLSIVDPEYPEMLKESFQPPIGLFYRGNIALLTATHLLAVIGTRTPTAYAYDCLEALLPEVVADQVVVVSGLARGIDSMSHRLTLNLGGHSIGVIGTGLDVTYPRENARLQDYMATHELVLSEYPRDAYGQKFHFVERNRIIAGLVETLLVIEAKKKSGTLITASLALQNNRNVLAVPGKITDLFSQGCNELIRAGAQPTLTAADIMAEFRGNLN</sequence>
<dbReference type="NCBIfam" id="TIGR00732">
    <property type="entry name" value="dprA"/>
    <property type="match status" value="1"/>
</dbReference>
<dbReference type="PANTHER" id="PTHR43022:SF1">
    <property type="entry name" value="PROTEIN SMF"/>
    <property type="match status" value="1"/>
</dbReference>
<dbReference type="OrthoDB" id="9785707at2"/>
<dbReference type="PANTHER" id="PTHR43022">
    <property type="entry name" value="PROTEIN SMF"/>
    <property type="match status" value="1"/>
</dbReference>
<reference evidence="3 4" key="1">
    <citation type="journal article" date="2015" name="Genome Announc.">
        <title>Expanding the biotechnology potential of lactobacilli through comparative genomics of 213 strains and associated genera.</title>
        <authorList>
            <person name="Sun Z."/>
            <person name="Harris H.M."/>
            <person name="McCann A."/>
            <person name="Guo C."/>
            <person name="Argimon S."/>
            <person name="Zhang W."/>
            <person name="Yang X."/>
            <person name="Jeffery I.B."/>
            <person name="Cooney J.C."/>
            <person name="Kagawa T.F."/>
            <person name="Liu W."/>
            <person name="Song Y."/>
            <person name="Salvetti E."/>
            <person name="Wrobel A."/>
            <person name="Rasinkangas P."/>
            <person name="Parkhill J."/>
            <person name="Rea M.C."/>
            <person name="O'Sullivan O."/>
            <person name="Ritari J."/>
            <person name="Douillard F.P."/>
            <person name="Paul Ross R."/>
            <person name="Yang R."/>
            <person name="Briner A.E."/>
            <person name="Felis G.E."/>
            <person name="de Vos W.M."/>
            <person name="Barrangou R."/>
            <person name="Klaenhammer T.R."/>
            <person name="Caufield P.W."/>
            <person name="Cui Y."/>
            <person name="Zhang H."/>
            <person name="O'Toole P.W."/>
        </authorList>
    </citation>
    <scope>NUCLEOTIDE SEQUENCE [LARGE SCALE GENOMIC DNA]</scope>
    <source>
        <strain evidence="3 4">JCM 15530</strain>
    </source>
</reference>
<dbReference type="EMBL" id="AZCX01000001">
    <property type="protein sequence ID" value="KRK49359.1"/>
    <property type="molecule type" value="Genomic_DNA"/>
</dbReference>
<name>A0A0R1HSG7_9LACO</name>
<comment type="caution">
    <text evidence="3">The sequence shown here is derived from an EMBL/GenBank/DDBJ whole genome shotgun (WGS) entry which is preliminary data.</text>
</comment>
<dbReference type="Gene3D" id="3.40.50.450">
    <property type="match status" value="1"/>
</dbReference>
<dbReference type="Pfam" id="PF02481">
    <property type="entry name" value="DNA_processg_A"/>
    <property type="match status" value="1"/>
</dbReference>
<keyword evidence="4" id="KW-1185">Reference proteome</keyword>